<keyword evidence="1" id="KW-1133">Transmembrane helix</keyword>
<organism evidence="2 3">
    <name type="scientific">Ktedonospora formicarum</name>
    <dbReference type="NCBI Taxonomy" id="2778364"/>
    <lineage>
        <taxon>Bacteria</taxon>
        <taxon>Bacillati</taxon>
        <taxon>Chloroflexota</taxon>
        <taxon>Ktedonobacteria</taxon>
        <taxon>Ktedonobacterales</taxon>
        <taxon>Ktedonobacteraceae</taxon>
        <taxon>Ktedonospora</taxon>
    </lineage>
</organism>
<keyword evidence="1" id="KW-0472">Membrane</keyword>
<accession>A0A8J3I3D4</accession>
<feature type="transmembrane region" description="Helical" evidence="1">
    <location>
        <begin position="45"/>
        <end position="63"/>
    </location>
</feature>
<sequence length="105" mass="11216">MGFDTPDWSPDSTKLVFASGGHNVSIIEPRATFVGQASRFDLIDIGMYGAGFLVIALVIMFGMKKKVSPVRITGIALLIVTVMGGLMVLMVASGWNPVLFLSVPE</sequence>
<proteinExistence type="predicted"/>
<keyword evidence="1" id="KW-0812">Transmembrane</keyword>
<feature type="transmembrane region" description="Helical" evidence="1">
    <location>
        <begin position="75"/>
        <end position="95"/>
    </location>
</feature>
<dbReference type="Proteomes" id="UP000612362">
    <property type="component" value="Unassembled WGS sequence"/>
</dbReference>
<evidence type="ECO:0000313" key="3">
    <source>
        <dbReference type="Proteomes" id="UP000612362"/>
    </source>
</evidence>
<dbReference type="EMBL" id="BNJF01000002">
    <property type="protein sequence ID" value="GHO45998.1"/>
    <property type="molecule type" value="Genomic_DNA"/>
</dbReference>
<evidence type="ECO:0000256" key="1">
    <source>
        <dbReference type="SAM" id="Phobius"/>
    </source>
</evidence>
<name>A0A8J3I3D4_9CHLR</name>
<dbReference type="AlphaFoldDB" id="A0A8J3I3D4"/>
<keyword evidence="3" id="KW-1185">Reference proteome</keyword>
<dbReference type="RefSeq" id="WP_220195406.1">
    <property type="nucleotide sequence ID" value="NZ_BNJF01000002.1"/>
</dbReference>
<evidence type="ECO:0000313" key="2">
    <source>
        <dbReference type="EMBL" id="GHO45998.1"/>
    </source>
</evidence>
<protein>
    <submittedName>
        <fullName evidence="2">Uncharacterized protein</fullName>
    </submittedName>
</protein>
<reference evidence="2" key="1">
    <citation type="submission" date="2020-10" db="EMBL/GenBank/DDBJ databases">
        <title>Taxonomic study of unclassified bacteria belonging to the class Ktedonobacteria.</title>
        <authorList>
            <person name="Yabe S."/>
            <person name="Wang C.M."/>
            <person name="Zheng Y."/>
            <person name="Sakai Y."/>
            <person name="Cavaletti L."/>
            <person name="Monciardini P."/>
            <person name="Donadio S."/>
        </authorList>
    </citation>
    <scope>NUCLEOTIDE SEQUENCE</scope>
    <source>
        <strain evidence="2">SOSP1-1</strain>
    </source>
</reference>
<comment type="caution">
    <text evidence="2">The sequence shown here is derived from an EMBL/GenBank/DDBJ whole genome shotgun (WGS) entry which is preliminary data.</text>
</comment>
<gene>
    <name evidence="2" type="ORF">KSX_41610</name>
</gene>